<dbReference type="Gene3D" id="3.50.30.30">
    <property type="match status" value="1"/>
</dbReference>
<keyword evidence="3" id="KW-0479">Metal-binding</keyword>
<dbReference type="SUPFAM" id="SSF53187">
    <property type="entry name" value="Zn-dependent exopeptidases"/>
    <property type="match status" value="1"/>
</dbReference>
<dbReference type="PANTHER" id="PTHR12147">
    <property type="entry name" value="METALLOPEPTIDASE M28 FAMILY MEMBER"/>
    <property type="match status" value="1"/>
</dbReference>
<dbReference type="GO" id="GO:0046872">
    <property type="term" value="F:metal ion binding"/>
    <property type="evidence" value="ECO:0007669"/>
    <property type="project" value="UniProtKB-KW"/>
</dbReference>
<evidence type="ECO:0000256" key="7">
    <source>
        <dbReference type="SAM" id="SignalP"/>
    </source>
</evidence>
<protein>
    <submittedName>
        <fullName evidence="9">M20/M25/M40 family metallo-hydrolase</fullName>
    </submittedName>
</protein>
<feature type="signal peptide" evidence="7">
    <location>
        <begin position="1"/>
        <end position="25"/>
    </location>
</feature>
<dbReference type="InterPro" id="IPR007484">
    <property type="entry name" value="Peptidase_M28"/>
</dbReference>
<dbReference type="InterPro" id="IPR045175">
    <property type="entry name" value="M28_fam"/>
</dbReference>
<evidence type="ECO:0000256" key="6">
    <source>
        <dbReference type="ARBA" id="ARBA00022833"/>
    </source>
</evidence>
<dbReference type="GO" id="GO:0006508">
    <property type="term" value="P:proteolysis"/>
    <property type="evidence" value="ECO:0007669"/>
    <property type="project" value="UniProtKB-KW"/>
</dbReference>
<evidence type="ECO:0000256" key="2">
    <source>
        <dbReference type="ARBA" id="ARBA00022670"/>
    </source>
</evidence>
<dbReference type="InterPro" id="IPR046450">
    <property type="entry name" value="PA_dom_sf"/>
</dbReference>
<name>A0A9X2L391_9BACT</name>
<reference evidence="9" key="1">
    <citation type="submission" date="2022-06" db="EMBL/GenBank/DDBJ databases">
        <title>Gracilimonas sp. CAU 1638 isolated from sea sediment.</title>
        <authorList>
            <person name="Kim W."/>
        </authorList>
    </citation>
    <scope>NUCLEOTIDE SEQUENCE</scope>
    <source>
        <strain evidence="9">CAU 1638</strain>
    </source>
</reference>
<keyword evidence="5" id="KW-0378">Hydrolase</keyword>
<dbReference type="PANTHER" id="PTHR12147:SF56">
    <property type="entry name" value="AMINOPEPTIDASE YDR415C-RELATED"/>
    <property type="match status" value="1"/>
</dbReference>
<dbReference type="GO" id="GO:0008235">
    <property type="term" value="F:metalloexopeptidase activity"/>
    <property type="evidence" value="ECO:0007669"/>
    <property type="project" value="InterPro"/>
</dbReference>
<dbReference type="RefSeq" id="WP_255134323.1">
    <property type="nucleotide sequence ID" value="NZ_JANDBC010000001.1"/>
</dbReference>
<dbReference type="PROSITE" id="PS51257">
    <property type="entry name" value="PROKAR_LIPOPROTEIN"/>
    <property type="match status" value="1"/>
</dbReference>
<evidence type="ECO:0000256" key="4">
    <source>
        <dbReference type="ARBA" id="ARBA00022729"/>
    </source>
</evidence>
<evidence type="ECO:0000256" key="1">
    <source>
        <dbReference type="ARBA" id="ARBA00022438"/>
    </source>
</evidence>
<feature type="domain" description="Peptidase M28" evidence="8">
    <location>
        <begin position="297"/>
        <end position="501"/>
    </location>
</feature>
<keyword evidence="4 7" id="KW-0732">Signal</keyword>
<dbReference type="Gene3D" id="3.40.630.10">
    <property type="entry name" value="Zn peptidases"/>
    <property type="match status" value="2"/>
</dbReference>
<dbReference type="Pfam" id="PF04389">
    <property type="entry name" value="Peptidase_M28"/>
    <property type="match status" value="1"/>
</dbReference>
<keyword evidence="10" id="KW-1185">Reference proteome</keyword>
<evidence type="ECO:0000256" key="3">
    <source>
        <dbReference type="ARBA" id="ARBA00022723"/>
    </source>
</evidence>
<evidence type="ECO:0000313" key="9">
    <source>
        <dbReference type="EMBL" id="MCP9291457.1"/>
    </source>
</evidence>
<sequence>MKSLYLFIASLTLLGACSSSPADQAANSITKDSLLRHIETLSSDDFMGRATGTEGEQMTVDYLISEFEDMGAEPAAGGNSYTQEFPLLGQSTSNAEMSVRTDGRTPFALQYYDEFMAWPANQAEEVDVRNAELVYVGYGIQAPEEEWDDFKGVDVEGKILVMKNNDPEFSPDVFAGKTRLYYGRYSYKYEKAKEMGALGAIIIHTTETAGYGWNVVANGWSRERFYLKGEGDASASPTKFNGWLTQEASRLLFEEAGLNLAEQMDAADSRDFEPVELSGVRMNVSMDADYREIESQNVIAKVEGSDPELKDEYLILTAHLDHLGITTPVEGDSINNGASDNAAGVSALLEMMEAYKSIQPVLKRSVLALVVSAEEVGLLGSQYWAENPTVEPGKVTANINLDGMNVYGKTRDVVVVGYGRTSLSDLLEEEARQQGRTVKPDPYPERGYFYRSDHFNMAKVGIPAIFPNPGTEYIDKGDNFLAVRDSVADANYHTVNDEINEYWDLSGAEIDTRLFFMTGFRALNSENLQSWDSGDEFEATRLRMLERVEGQ</sequence>
<accession>A0A9X2L391</accession>
<keyword evidence="6" id="KW-0862">Zinc</keyword>
<comment type="caution">
    <text evidence="9">The sequence shown here is derived from an EMBL/GenBank/DDBJ whole genome shotgun (WGS) entry which is preliminary data.</text>
</comment>
<evidence type="ECO:0000256" key="5">
    <source>
        <dbReference type="ARBA" id="ARBA00022801"/>
    </source>
</evidence>
<dbReference type="GO" id="GO:0004177">
    <property type="term" value="F:aminopeptidase activity"/>
    <property type="evidence" value="ECO:0007669"/>
    <property type="project" value="UniProtKB-KW"/>
</dbReference>
<keyword evidence="2" id="KW-0645">Protease</keyword>
<dbReference type="Proteomes" id="UP001139125">
    <property type="component" value="Unassembled WGS sequence"/>
</dbReference>
<feature type="chain" id="PRO_5040839796" evidence="7">
    <location>
        <begin position="26"/>
        <end position="551"/>
    </location>
</feature>
<dbReference type="AlphaFoldDB" id="A0A9X2L391"/>
<gene>
    <name evidence="9" type="ORF">NM125_07665</name>
</gene>
<evidence type="ECO:0000313" key="10">
    <source>
        <dbReference type="Proteomes" id="UP001139125"/>
    </source>
</evidence>
<proteinExistence type="predicted"/>
<keyword evidence="1" id="KW-0031">Aminopeptidase</keyword>
<organism evidence="9 10">
    <name type="scientific">Gracilimonas sediminicola</name>
    <dbReference type="NCBI Taxonomy" id="2952158"/>
    <lineage>
        <taxon>Bacteria</taxon>
        <taxon>Pseudomonadati</taxon>
        <taxon>Balneolota</taxon>
        <taxon>Balneolia</taxon>
        <taxon>Balneolales</taxon>
        <taxon>Balneolaceae</taxon>
        <taxon>Gracilimonas</taxon>
    </lineage>
</organism>
<dbReference type="SUPFAM" id="SSF52025">
    <property type="entry name" value="PA domain"/>
    <property type="match status" value="1"/>
</dbReference>
<dbReference type="EMBL" id="JANDBC010000001">
    <property type="protein sequence ID" value="MCP9291457.1"/>
    <property type="molecule type" value="Genomic_DNA"/>
</dbReference>
<evidence type="ECO:0000259" key="8">
    <source>
        <dbReference type="Pfam" id="PF04389"/>
    </source>
</evidence>